<evidence type="ECO:0000256" key="6">
    <source>
        <dbReference type="ARBA" id="ARBA00023136"/>
    </source>
</evidence>
<evidence type="ECO:0000256" key="3">
    <source>
        <dbReference type="ARBA" id="ARBA00022475"/>
    </source>
</evidence>
<gene>
    <name evidence="8" type="ORF">KL86PLE_40461</name>
</gene>
<sequence length="449" mass="47121">MTHAAGAPADAAYVEGSVFRHVVALTALGSLGLMAIFTVDLVNLLYISLLGDEVLTAAMGYAGAVLFVIVSVGIGFSIGVTAHTARRIGAGDRAAARRVATSGLIISFAATAVVTLALAAVLDPCLALLGAEGREFEVTRHFLWIAMLGMPPLALSMAMGGVLMAFGAPRMTLWINLAGAAATAILDPIFIFALDLGVTGAAIVTVLIRFVALAVGWYGLVPRLNALARPTAEGVRRDVGPLLAIAFPAILTNLATPASNMLVTAYVARFGTEAVAGWSIIGRIYPLCFAGIFALTGSVGAIFGQNVGARRFDRVRKTLADSTLFTAIYVAVIWLLLLLGTDAINWAFHATGRVAEMIAFYCLWAAPTFIFTGALFVANAAFNNLGFASHSTVFNWGRATLGTLPFCWLGVWQGSAEAVLLWWSIGAALFGLPALWLARRSIDRLAAAT</sequence>
<dbReference type="PIRSF" id="PIRSF006603">
    <property type="entry name" value="DinF"/>
    <property type="match status" value="1"/>
</dbReference>
<dbReference type="PANTHER" id="PTHR43549">
    <property type="entry name" value="MULTIDRUG RESISTANCE PROTEIN YPNP-RELATED"/>
    <property type="match status" value="1"/>
</dbReference>
<keyword evidence="2" id="KW-0813">Transport</keyword>
<feature type="transmembrane region" description="Helical" evidence="7">
    <location>
        <begin position="420"/>
        <end position="438"/>
    </location>
</feature>
<evidence type="ECO:0000256" key="1">
    <source>
        <dbReference type="ARBA" id="ARBA00004429"/>
    </source>
</evidence>
<dbReference type="GO" id="GO:0015297">
    <property type="term" value="F:antiporter activity"/>
    <property type="evidence" value="ECO:0007669"/>
    <property type="project" value="InterPro"/>
</dbReference>
<dbReference type="InterPro" id="IPR002528">
    <property type="entry name" value="MATE_fam"/>
</dbReference>
<evidence type="ECO:0000256" key="5">
    <source>
        <dbReference type="ARBA" id="ARBA00022989"/>
    </source>
</evidence>
<evidence type="ECO:0000256" key="2">
    <source>
        <dbReference type="ARBA" id="ARBA00022448"/>
    </source>
</evidence>
<dbReference type="RefSeq" id="WP_288196766.1">
    <property type="nucleotide sequence ID" value="NZ_LT608334.1"/>
</dbReference>
<comment type="subcellular location">
    <subcellularLocation>
        <location evidence="1">Cell inner membrane</location>
        <topology evidence="1">Multi-pass membrane protein</topology>
    </subcellularLocation>
</comment>
<feature type="transmembrane region" description="Helical" evidence="7">
    <location>
        <begin position="324"/>
        <end position="346"/>
    </location>
</feature>
<name>A0A212LGH1_9HYPH</name>
<evidence type="ECO:0000313" key="8">
    <source>
        <dbReference type="EMBL" id="SCM76656.1"/>
    </source>
</evidence>
<feature type="transmembrane region" description="Helical" evidence="7">
    <location>
        <begin position="22"/>
        <end position="46"/>
    </location>
</feature>
<protein>
    <submittedName>
        <fullName evidence="8">MATE efflux family protein</fullName>
    </submittedName>
</protein>
<dbReference type="InterPro" id="IPR048279">
    <property type="entry name" value="MdtK-like"/>
</dbReference>
<keyword evidence="5 7" id="KW-1133">Transmembrane helix</keyword>
<feature type="transmembrane region" description="Helical" evidence="7">
    <location>
        <begin position="358"/>
        <end position="381"/>
    </location>
</feature>
<feature type="transmembrane region" description="Helical" evidence="7">
    <location>
        <begin position="103"/>
        <end position="122"/>
    </location>
</feature>
<dbReference type="Pfam" id="PF01554">
    <property type="entry name" value="MatE"/>
    <property type="match status" value="2"/>
</dbReference>
<accession>A0A212LGH1</accession>
<keyword evidence="3" id="KW-1003">Cell membrane</keyword>
<feature type="transmembrane region" description="Helical" evidence="7">
    <location>
        <begin position="393"/>
        <end position="414"/>
    </location>
</feature>
<keyword evidence="6 7" id="KW-0472">Membrane</keyword>
<dbReference type="PANTHER" id="PTHR43549:SF2">
    <property type="entry name" value="MULTIDRUG RESISTANCE PROTEIN NORM-RELATED"/>
    <property type="match status" value="1"/>
</dbReference>
<evidence type="ECO:0000256" key="7">
    <source>
        <dbReference type="SAM" id="Phobius"/>
    </source>
</evidence>
<dbReference type="AlphaFoldDB" id="A0A212LGH1"/>
<feature type="transmembrane region" description="Helical" evidence="7">
    <location>
        <begin position="173"/>
        <end position="194"/>
    </location>
</feature>
<organism evidence="8">
    <name type="scientific">uncultured Pleomorphomonas sp</name>
    <dbReference type="NCBI Taxonomy" id="442121"/>
    <lineage>
        <taxon>Bacteria</taxon>
        <taxon>Pseudomonadati</taxon>
        <taxon>Pseudomonadota</taxon>
        <taxon>Alphaproteobacteria</taxon>
        <taxon>Hyphomicrobiales</taxon>
        <taxon>Pleomorphomonadaceae</taxon>
        <taxon>Pleomorphomonas</taxon>
        <taxon>environmental samples</taxon>
    </lineage>
</organism>
<reference evidence="8" key="1">
    <citation type="submission" date="2016-08" db="EMBL/GenBank/DDBJ databases">
        <authorList>
            <person name="Seilhamer J.J."/>
        </authorList>
    </citation>
    <scope>NUCLEOTIDE SEQUENCE</scope>
    <source>
        <strain evidence="8">86</strain>
    </source>
</reference>
<feature type="transmembrane region" description="Helical" evidence="7">
    <location>
        <begin position="200"/>
        <end position="221"/>
    </location>
</feature>
<feature type="transmembrane region" description="Helical" evidence="7">
    <location>
        <begin position="280"/>
        <end position="303"/>
    </location>
</feature>
<evidence type="ECO:0000256" key="4">
    <source>
        <dbReference type="ARBA" id="ARBA00022692"/>
    </source>
</evidence>
<keyword evidence="4 7" id="KW-0812">Transmembrane</keyword>
<dbReference type="GO" id="GO:0042910">
    <property type="term" value="F:xenobiotic transmembrane transporter activity"/>
    <property type="evidence" value="ECO:0007669"/>
    <property type="project" value="InterPro"/>
</dbReference>
<dbReference type="GO" id="GO:0005886">
    <property type="term" value="C:plasma membrane"/>
    <property type="evidence" value="ECO:0007669"/>
    <property type="project" value="UniProtKB-SubCell"/>
</dbReference>
<feature type="transmembrane region" description="Helical" evidence="7">
    <location>
        <begin position="58"/>
        <end position="82"/>
    </location>
</feature>
<dbReference type="InterPro" id="IPR052031">
    <property type="entry name" value="Membrane_Transporter-Flippase"/>
</dbReference>
<dbReference type="EMBL" id="FMJD01000008">
    <property type="protein sequence ID" value="SCM76656.1"/>
    <property type="molecule type" value="Genomic_DNA"/>
</dbReference>
<feature type="transmembrane region" description="Helical" evidence="7">
    <location>
        <begin position="242"/>
        <end position="268"/>
    </location>
</feature>
<feature type="transmembrane region" description="Helical" evidence="7">
    <location>
        <begin position="142"/>
        <end position="166"/>
    </location>
</feature>
<proteinExistence type="predicted"/>